<dbReference type="Pfam" id="PF13715">
    <property type="entry name" value="CarbopepD_reg_2"/>
    <property type="match status" value="1"/>
</dbReference>
<protein>
    <recommendedName>
        <fullName evidence="4">TonB-dependent receptor</fullName>
    </recommendedName>
</protein>
<proteinExistence type="predicted"/>
<name>A0A5B7SY90_9FLAO</name>
<sequence>MKFLIKKYTLLLILISYAGHAQNIAIKGQIYNTDKAAIINASIVIYVDGLIDGYVYSNDLGYYKIKSKSLKKNDTLKLVVNSLGYKSVTKIISSQEVKEIVQDFILEEKVEELNEVVLEAWEKMKVSGDTVTFRADTYMNGSEQVVEDLLKNLPGIEVLKDGNIKVNGKSIDKLLIEGDDLFDEKYKLLSKNLDAKNISEVQILSNFEDNPVLKSFQESDKVAINLTLNEDKKNVWFGNASIGVGSDERYSGSINVGLLKKKIKFFNLTNFNNTRNLAVSQVKNSGGLNILDSEAEKKFEKESNTIVDINNVVDPNFSDNEDVFNNSFLNSLALVTNLSERTKLRSLNYYVLDKISKQNTNIVQYFATPETVEFSEEKKITTKDIFLATELEIKHFSKDNTYFKYDFSFENNPTITNGNVLTNNNMIFQVQDDEKYNFFNHLNITKSLKENKLLSVYAYYGVNHTTQNYTVQPNVFNEQLGGNPPRLTRIKQNTNSPLRYTGLSAEIISKYKRSELGFELSGGLENDEIKSSFILDNQLPVDSLSNNTNFRTATLSVSGSYTYYFSQKLKLKSSVNIAQNYLTLNDDKSQLFFFNPQIGLAYKKDEIGSFGLNYRITNNQPPIQYLNENFILKNYRTFTKGLSDIIPTKNQSLNLRYTYKSFEKLFLINSFFSYSFSNVNYGFESIVDKTSSFNTYKILEGGDMFNSNLGINSYLKSLPLSFRLNIFQSWSTNFVDVNNSLGIVKNYNSNYRLQGTTYLNIPLNFKFHLQFNYSTGEFDNQKTSNDYIEASLNPILELSDKWVIEIRNDFYSINNNNFLFTNAEINFNPIKSKWSYQLIGSNLSNIQEFSNVYISEFQSSKSSFRIVPRYFILNAKYRF</sequence>
<dbReference type="KEGG" id="asag:FGM00_19575"/>
<accession>A0A5B7SY90</accession>
<evidence type="ECO:0000256" key="1">
    <source>
        <dbReference type="SAM" id="SignalP"/>
    </source>
</evidence>
<dbReference type="Proteomes" id="UP000310017">
    <property type="component" value="Chromosome"/>
</dbReference>
<organism evidence="2 3">
    <name type="scientific">Aggregatimonas sangjinii</name>
    <dbReference type="NCBI Taxonomy" id="2583587"/>
    <lineage>
        <taxon>Bacteria</taxon>
        <taxon>Pseudomonadati</taxon>
        <taxon>Bacteroidota</taxon>
        <taxon>Flavobacteriia</taxon>
        <taxon>Flavobacteriales</taxon>
        <taxon>Flavobacteriaceae</taxon>
        <taxon>Aggregatimonas</taxon>
    </lineage>
</organism>
<dbReference type="EMBL" id="CP040710">
    <property type="protein sequence ID" value="QCX02209.1"/>
    <property type="molecule type" value="Genomic_DNA"/>
</dbReference>
<feature type="chain" id="PRO_5023000509" description="TonB-dependent receptor" evidence="1">
    <location>
        <begin position="22"/>
        <end position="879"/>
    </location>
</feature>
<dbReference type="InterPro" id="IPR008969">
    <property type="entry name" value="CarboxyPept-like_regulatory"/>
</dbReference>
<dbReference type="SUPFAM" id="SSF56935">
    <property type="entry name" value="Porins"/>
    <property type="match status" value="1"/>
</dbReference>
<evidence type="ECO:0000313" key="2">
    <source>
        <dbReference type="EMBL" id="QCX02209.1"/>
    </source>
</evidence>
<dbReference type="AlphaFoldDB" id="A0A5B7SY90"/>
<evidence type="ECO:0000313" key="3">
    <source>
        <dbReference type="Proteomes" id="UP000310017"/>
    </source>
</evidence>
<reference evidence="2 3" key="1">
    <citation type="submission" date="2019-05" db="EMBL/GenBank/DDBJ databases">
        <title>Genome sequencing of F202Z8.</title>
        <authorList>
            <person name="Kwon Y.M."/>
        </authorList>
    </citation>
    <scope>NUCLEOTIDE SEQUENCE [LARGE SCALE GENOMIC DNA]</scope>
    <source>
        <strain evidence="2 3">F202Z8</strain>
    </source>
</reference>
<dbReference type="OrthoDB" id="603275at2"/>
<feature type="signal peptide" evidence="1">
    <location>
        <begin position="1"/>
        <end position="21"/>
    </location>
</feature>
<dbReference type="RefSeq" id="WP_138854545.1">
    <property type="nucleotide sequence ID" value="NZ_CP040710.1"/>
</dbReference>
<keyword evidence="3" id="KW-1185">Reference proteome</keyword>
<evidence type="ECO:0008006" key="4">
    <source>
        <dbReference type="Google" id="ProtNLM"/>
    </source>
</evidence>
<gene>
    <name evidence="2" type="ORF">FGM00_19575</name>
</gene>
<dbReference type="SUPFAM" id="SSF49464">
    <property type="entry name" value="Carboxypeptidase regulatory domain-like"/>
    <property type="match status" value="1"/>
</dbReference>
<keyword evidence="1" id="KW-0732">Signal</keyword>